<dbReference type="AlphaFoldDB" id="A0A2U2BZ08"/>
<reference evidence="1 2" key="1">
    <citation type="submission" date="2018-05" db="EMBL/GenBank/DDBJ databases">
        <title>Antimicrobial susceptibility testing and genomic analysis of Arcobacter skirrowii strains and one Arcobacter butzleri isolated from German poultry farms.</title>
        <authorList>
            <person name="Haenel I."/>
            <person name="Hotzel H."/>
            <person name="Tomaso H."/>
            <person name="Busch A."/>
        </authorList>
    </citation>
    <scope>NUCLEOTIDE SEQUENCE [LARGE SCALE GENOMIC DNA]</scope>
    <source>
        <strain evidence="2">v</strain>
    </source>
</reference>
<gene>
    <name evidence="1" type="ORF">DF188_08770</name>
</gene>
<dbReference type="EMBL" id="QEYI01000009">
    <property type="protein sequence ID" value="PWE19996.1"/>
    <property type="molecule type" value="Genomic_DNA"/>
</dbReference>
<evidence type="ECO:0000313" key="1">
    <source>
        <dbReference type="EMBL" id="PWE19996.1"/>
    </source>
</evidence>
<name>A0A2U2BZ08_9BACT</name>
<protein>
    <submittedName>
        <fullName evidence="1">Uncharacterized protein</fullName>
    </submittedName>
</protein>
<organism evidence="1 2">
    <name type="scientific">Aliarcobacter skirrowii</name>
    <dbReference type="NCBI Taxonomy" id="28200"/>
    <lineage>
        <taxon>Bacteria</taxon>
        <taxon>Pseudomonadati</taxon>
        <taxon>Campylobacterota</taxon>
        <taxon>Epsilonproteobacteria</taxon>
        <taxon>Campylobacterales</taxon>
        <taxon>Arcobacteraceae</taxon>
        <taxon>Aliarcobacter</taxon>
    </lineage>
</organism>
<sequence length="590" mass="69748">MPEEYTNIENYYQEFDTDNSNIEVDNISNLYNENIEEEAVPEILQDIEVKEFTSENTVIEKIFKYIKSPIREDSAEIIESMIELSSSLESMSVESIELSKLLNESERVKLDLLKEMSKRGLNTNQYPLGKAKKEQINPVAFVYEIDTKLNRKLKDFQTLLEELATNSDLEFKKNVIKEKKEFEELEIDIKKYVLNQQQKKGYFQILLTSEDDRLTRTELDFMINFMKNSNFKNLPLIKEREKFYKSLLNDEEVDFPDVSELIKDVSKLKGILNHKLEDLPEILTAKEKENFKNFLPALDEYYKDQVCALSGGKSFVPLTKSLIELQKEINDNPNTKILIDRCEILGYSQQRLYILHWIAESLMKEKYNTTLGKAIINYSNNNPRQRSKYNELFKAVRFRNDIAHNGLLWNPEDFEKYIKAYENGIKLISEDLNINLEEYKLKKQNRNLTVAEKKEEMYREITRKTNLKTSSIDKIGIDFTKNEKMRIRLYEFVNILKEKEISIQKLIDENIEKVIEIIKSEDKINFLINREFNNNFFKDQFAKEFFNMSYAELEKRALNIQANGDKWVFKLYKTNDISGINQLKAKINAR</sequence>
<proteinExistence type="predicted"/>
<accession>A0A2U2BZ08</accession>
<dbReference type="RefSeq" id="WP_109158707.1">
    <property type="nucleotide sequence ID" value="NZ_QEYI01000009.1"/>
</dbReference>
<dbReference type="Proteomes" id="UP000245014">
    <property type="component" value="Unassembled WGS sequence"/>
</dbReference>
<evidence type="ECO:0000313" key="2">
    <source>
        <dbReference type="Proteomes" id="UP000245014"/>
    </source>
</evidence>
<comment type="caution">
    <text evidence="1">The sequence shown here is derived from an EMBL/GenBank/DDBJ whole genome shotgun (WGS) entry which is preliminary data.</text>
</comment>